<dbReference type="AlphaFoldDB" id="A0A6M8SUM1"/>
<name>A0A6M8SUM1_9NEIS</name>
<dbReference type="Proteomes" id="UP000504844">
    <property type="component" value="Chromosome"/>
</dbReference>
<dbReference type="InterPro" id="IPR036425">
    <property type="entry name" value="MoaB/Mog-like_dom_sf"/>
</dbReference>
<dbReference type="SMART" id="SM00852">
    <property type="entry name" value="MoCF_biosynth"/>
    <property type="match status" value="1"/>
</dbReference>
<reference evidence="2 3" key="1">
    <citation type="submission" date="2020-05" db="EMBL/GenBank/DDBJ databases">
        <title>Complete genome sequence of Deefgea sp. D17.</title>
        <authorList>
            <person name="Bae J.-W."/>
            <person name="Han J.E."/>
        </authorList>
    </citation>
    <scope>NUCLEOTIDE SEQUENCE [LARGE SCALE GENOMIC DNA]</scope>
    <source>
        <strain evidence="2 3">D17</strain>
    </source>
</reference>
<feature type="domain" description="MoaB/Mog" evidence="1">
    <location>
        <begin position="5"/>
        <end position="165"/>
    </location>
</feature>
<dbReference type="RefSeq" id="WP_173534335.1">
    <property type="nucleotide sequence ID" value="NZ_CP054143.1"/>
</dbReference>
<dbReference type="InterPro" id="IPR001453">
    <property type="entry name" value="MoaB/Mog_dom"/>
</dbReference>
<evidence type="ECO:0000313" key="3">
    <source>
        <dbReference type="Proteomes" id="UP000504844"/>
    </source>
</evidence>
<dbReference type="CDD" id="cd00885">
    <property type="entry name" value="cinA"/>
    <property type="match status" value="1"/>
</dbReference>
<protein>
    <submittedName>
        <fullName evidence="2">Competence/damage-inducible protein A</fullName>
    </submittedName>
</protein>
<dbReference type="EMBL" id="CP054143">
    <property type="protein sequence ID" value="QKJ67834.1"/>
    <property type="molecule type" value="Genomic_DNA"/>
</dbReference>
<evidence type="ECO:0000259" key="1">
    <source>
        <dbReference type="SMART" id="SM00852"/>
    </source>
</evidence>
<sequence>MAQFTVLIIGDEILSGRRVDQHFAAILQRLQSRGHTLSSVHYLPDDPATLIAHFQRTLAEKRHVISCGGIGATPDDFTRAALASALNVPLQLQPQAAALIEQRFGDDAYPHRIKMAEFPQGASIIPNPVNQVAGAAIAQHYLLPGFPTMAWPMVEWLLDQYYTAGTLATRRSLTVLDAKEGDLIDVMQAVVDQWPQLTFSSLPSFGNPHCQQAHIEFSVQGDVHDSQTAIDFLQQQLSQLGYLFLEPANTPSD</sequence>
<keyword evidence="3" id="KW-1185">Reference proteome</keyword>
<accession>A0A6M8SUM1</accession>
<proteinExistence type="predicted"/>
<dbReference type="PANTHER" id="PTHR13939:SF0">
    <property type="entry name" value="NMN AMIDOHYDROLASE-LIKE PROTEIN YFAY"/>
    <property type="match status" value="1"/>
</dbReference>
<dbReference type="SUPFAM" id="SSF53218">
    <property type="entry name" value="Molybdenum cofactor biosynthesis proteins"/>
    <property type="match status" value="1"/>
</dbReference>
<dbReference type="PANTHER" id="PTHR13939">
    <property type="entry name" value="NICOTINAMIDE-NUCLEOTIDE AMIDOHYDROLASE PNCC"/>
    <property type="match status" value="1"/>
</dbReference>
<dbReference type="Pfam" id="PF00994">
    <property type="entry name" value="MoCF_biosynth"/>
    <property type="match status" value="1"/>
</dbReference>
<gene>
    <name evidence="2" type="ORF">HQN60_14500</name>
</gene>
<organism evidence="2 3">
    <name type="scientific">Deefgea piscis</name>
    <dbReference type="NCBI Taxonomy" id="2739061"/>
    <lineage>
        <taxon>Bacteria</taxon>
        <taxon>Pseudomonadati</taxon>
        <taxon>Pseudomonadota</taxon>
        <taxon>Betaproteobacteria</taxon>
        <taxon>Neisseriales</taxon>
        <taxon>Chitinibacteraceae</taxon>
        <taxon>Deefgea</taxon>
    </lineage>
</organism>
<dbReference type="InterPro" id="IPR050101">
    <property type="entry name" value="CinA"/>
</dbReference>
<dbReference type="KEGG" id="dee:HQN60_14500"/>
<evidence type="ECO:0000313" key="2">
    <source>
        <dbReference type="EMBL" id="QKJ67834.1"/>
    </source>
</evidence>
<dbReference type="Gene3D" id="3.40.980.10">
    <property type="entry name" value="MoaB/Mog-like domain"/>
    <property type="match status" value="1"/>
</dbReference>